<protein>
    <submittedName>
        <fullName evidence="1">Uncharacterized protein</fullName>
    </submittedName>
</protein>
<dbReference type="EMBL" id="ATLK01000003">
    <property type="protein sequence ID" value="KFF30453.1"/>
    <property type="molecule type" value="Genomic_DNA"/>
</dbReference>
<evidence type="ECO:0000313" key="2">
    <source>
        <dbReference type="Proteomes" id="UP000028730"/>
    </source>
</evidence>
<sequence>MTRPEFYLEEKKVMLAEAIDFAPLQTMTDAQMRWWVGEFRLVLFWPVLVESPPLPPVPSAGAAKKRRCRRPNGLWYALMRMVAPWFVGRTISDAACGVRKKLHEKSHPGMGGFY</sequence>
<keyword evidence="2" id="KW-1185">Reference proteome</keyword>
<evidence type="ECO:0000313" key="1">
    <source>
        <dbReference type="EMBL" id="KFF30453.1"/>
    </source>
</evidence>
<comment type="caution">
    <text evidence="1">The sequence shown here is derived from an EMBL/GenBank/DDBJ whole genome shotgun (WGS) entry which is preliminary data.</text>
</comment>
<reference evidence="1 2" key="1">
    <citation type="journal article" date="2014" name="Appl. Environ. Microbiol.">
        <title>Genomic encyclopedia of type strains of the genus Bifidobacterium.</title>
        <authorList>
            <person name="Milani C."/>
            <person name="Lugli G.A."/>
            <person name="Duranti S."/>
            <person name="Turroni F."/>
            <person name="Bottacini F."/>
            <person name="Mangifesta M."/>
            <person name="Sanchez B."/>
            <person name="Viappiani A."/>
            <person name="Mancabelli L."/>
            <person name="Taminiau B."/>
            <person name="Delcenserie V."/>
            <person name="Barrangou R."/>
            <person name="Margolles A."/>
            <person name="van Sinderen D."/>
            <person name="Ventura M."/>
        </authorList>
    </citation>
    <scope>NUCLEOTIDE SEQUENCE [LARGE SCALE GENOMIC DNA]</scope>
    <source>
        <strain evidence="1 2">DSM 19703</strain>
    </source>
</reference>
<organism evidence="1 2">
    <name type="scientific">Bifidobacterium bombi DSM 19703</name>
    <dbReference type="NCBI Taxonomy" id="1341695"/>
    <lineage>
        <taxon>Bacteria</taxon>
        <taxon>Bacillati</taxon>
        <taxon>Actinomycetota</taxon>
        <taxon>Actinomycetes</taxon>
        <taxon>Bifidobacteriales</taxon>
        <taxon>Bifidobacteriaceae</taxon>
        <taxon>Bifidobacterium</taxon>
    </lineage>
</organism>
<proteinExistence type="predicted"/>
<dbReference type="AlphaFoldDB" id="A0A086BND9"/>
<dbReference type="RefSeq" id="WP_152570193.1">
    <property type="nucleotide sequence ID" value="NZ_ATLK01000003.1"/>
</dbReference>
<dbReference type="STRING" id="1341695.BBOMB_1581"/>
<dbReference type="Proteomes" id="UP000028730">
    <property type="component" value="Unassembled WGS sequence"/>
</dbReference>
<name>A0A086BND9_9BIFI</name>
<accession>A0A086BND9</accession>
<gene>
    <name evidence="1" type="ORF">BBOMB_1581</name>
</gene>